<keyword evidence="3 4" id="KW-0961">Cell wall biogenesis/degradation</keyword>
<keyword evidence="10" id="KW-1185">Reference proteome</keyword>
<feature type="chain" id="PRO_5019599012" description="Endolytic peptidoglycan transglycosylase RlpA" evidence="7">
    <location>
        <begin position="30"/>
        <end position="283"/>
    </location>
</feature>
<dbReference type="EC" id="4.2.2.-" evidence="4"/>
<dbReference type="AlphaFoldDB" id="A0A420E5M9"/>
<evidence type="ECO:0000256" key="7">
    <source>
        <dbReference type="SAM" id="SignalP"/>
    </source>
</evidence>
<sequence length="283" mass="31713">MKLRIKPNNLRLIAAAALSLILAACSSKAPPPQSKPSAADPNAGRYSISQDIAPDDAPKLDHLENPVPRAEPLSKGGNRDYTVRGIAYKVWRDIESYEVDGIASWYGKKFHGHLTSNGEIYDMYSFSAAHKNLPLPSYVEVTNLANGKSVIVRVNDRGPFHSKREIDLSYAAAYKLDMLANGTAKVRVKLIRPDAPQTDTERAYIYESEFLIQLAASKNKEALQLHQRKLQQQGLKARIVEDKGWQKLQLGPYVDNREAVKTLEQIREPDYKNAFIIEQNLSN</sequence>
<dbReference type="InterPro" id="IPR009009">
    <property type="entry name" value="RlpA-like_DPBB"/>
</dbReference>
<dbReference type="InterPro" id="IPR012997">
    <property type="entry name" value="RplA"/>
</dbReference>
<dbReference type="Gene3D" id="3.30.70.1070">
    <property type="entry name" value="Sporulation related repeat"/>
    <property type="match status" value="1"/>
</dbReference>
<gene>
    <name evidence="4" type="primary">rlpA</name>
    <name evidence="9" type="ORF">DBZ36_20030</name>
</gene>
<evidence type="ECO:0000256" key="1">
    <source>
        <dbReference type="ARBA" id="ARBA00022729"/>
    </source>
</evidence>
<evidence type="ECO:0000256" key="3">
    <source>
        <dbReference type="ARBA" id="ARBA00023316"/>
    </source>
</evidence>
<dbReference type="InterPro" id="IPR036908">
    <property type="entry name" value="RlpA-like_sf"/>
</dbReference>
<evidence type="ECO:0000256" key="6">
    <source>
        <dbReference type="SAM" id="MobiDB-lite"/>
    </source>
</evidence>
<dbReference type="NCBIfam" id="TIGR00413">
    <property type="entry name" value="rlpA"/>
    <property type="match status" value="1"/>
</dbReference>
<dbReference type="GO" id="GO:0008932">
    <property type="term" value="F:lytic endotransglycosylase activity"/>
    <property type="evidence" value="ECO:0007669"/>
    <property type="project" value="UniProtKB-UniRule"/>
</dbReference>
<organism evidence="9 10">
    <name type="scientific">Alginatibacterium sediminis</name>
    <dbReference type="NCBI Taxonomy" id="2164068"/>
    <lineage>
        <taxon>Bacteria</taxon>
        <taxon>Pseudomonadati</taxon>
        <taxon>Pseudomonadota</taxon>
        <taxon>Gammaproteobacteria</taxon>
        <taxon>Alteromonadales</taxon>
        <taxon>Alteromonadaceae</taxon>
        <taxon>Alginatibacterium</taxon>
    </lineage>
</organism>
<feature type="signal peptide" evidence="7">
    <location>
        <begin position="1"/>
        <end position="29"/>
    </location>
</feature>
<dbReference type="SUPFAM" id="SSF50685">
    <property type="entry name" value="Barwin-like endoglucanases"/>
    <property type="match status" value="1"/>
</dbReference>
<dbReference type="GO" id="GO:0071555">
    <property type="term" value="P:cell wall organization"/>
    <property type="evidence" value="ECO:0007669"/>
    <property type="project" value="UniProtKB-KW"/>
</dbReference>
<protein>
    <recommendedName>
        <fullName evidence="4">Endolytic peptidoglycan transglycosylase RlpA</fullName>
        <ecNumber evidence="4">4.2.2.-</ecNumber>
    </recommendedName>
</protein>
<dbReference type="InterPro" id="IPR034718">
    <property type="entry name" value="RlpA"/>
</dbReference>
<dbReference type="FunFam" id="2.40.40.10:FF:000003">
    <property type="entry name" value="Endolytic peptidoglycan transglycosylase RlpA"/>
    <property type="match status" value="1"/>
</dbReference>
<keyword evidence="4" id="KW-0449">Lipoprotein</keyword>
<name>A0A420E5M9_9ALTE</name>
<dbReference type="Pfam" id="PF05036">
    <property type="entry name" value="SPOR"/>
    <property type="match status" value="1"/>
</dbReference>
<accession>A0A420E5M9</accession>
<feature type="domain" description="SPOR" evidence="8">
    <location>
        <begin position="204"/>
        <end position="279"/>
    </location>
</feature>
<evidence type="ECO:0000256" key="4">
    <source>
        <dbReference type="HAMAP-Rule" id="MF_02071"/>
    </source>
</evidence>
<dbReference type="PANTHER" id="PTHR34183:SF1">
    <property type="entry name" value="ENDOLYTIC PEPTIDOGLYCAN TRANSGLYCOSYLASE RLPA"/>
    <property type="match status" value="1"/>
</dbReference>
<comment type="similarity">
    <text evidence="4 5">Belongs to the RlpA family.</text>
</comment>
<evidence type="ECO:0000259" key="8">
    <source>
        <dbReference type="PROSITE" id="PS51724"/>
    </source>
</evidence>
<reference evidence="9 10" key="1">
    <citation type="submission" date="2018-09" db="EMBL/GenBank/DDBJ databases">
        <authorList>
            <person name="Wang Z."/>
        </authorList>
    </citation>
    <scope>NUCLEOTIDE SEQUENCE [LARGE SCALE GENOMIC DNA]</scope>
    <source>
        <strain evidence="9 10">ALS 81</strain>
    </source>
</reference>
<comment type="function">
    <text evidence="4">Lytic transglycosylase with a strong preference for naked glycan strands that lack stem peptides.</text>
</comment>
<comment type="subcellular location">
    <subcellularLocation>
        <location evidence="4">Cell membrane</location>
        <topology evidence="4">Lipid-anchor</topology>
    </subcellularLocation>
</comment>
<dbReference type="HAMAP" id="MF_02071">
    <property type="entry name" value="RlpA"/>
    <property type="match status" value="1"/>
</dbReference>
<dbReference type="GO" id="GO:0042834">
    <property type="term" value="F:peptidoglycan binding"/>
    <property type="evidence" value="ECO:0007669"/>
    <property type="project" value="InterPro"/>
</dbReference>
<feature type="region of interest" description="Disordered" evidence="6">
    <location>
        <begin position="29"/>
        <end position="76"/>
    </location>
</feature>
<dbReference type="GO" id="GO:0000270">
    <property type="term" value="P:peptidoglycan metabolic process"/>
    <property type="evidence" value="ECO:0007669"/>
    <property type="project" value="UniProtKB-UniRule"/>
</dbReference>
<dbReference type="GO" id="GO:0005886">
    <property type="term" value="C:plasma membrane"/>
    <property type="evidence" value="ECO:0007669"/>
    <property type="project" value="UniProtKB-SubCell"/>
</dbReference>
<proteinExistence type="inferred from homology"/>
<evidence type="ECO:0000256" key="5">
    <source>
        <dbReference type="RuleBase" id="RU003495"/>
    </source>
</evidence>
<keyword evidence="2 4" id="KW-0456">Lyase</keyword>
<keyword evidence="4" id="KW-0564">Palmitate</keyword>
<keyword evidence="4" id="KW-1003">Cell membrane</keyword>
<dbReference type="Proteomes" id="UP000286482">
    <property type="component" value="Unassembled WGS sequence"/>
</dbReference>
<dbReference type="SUPFAM" id="SSF110997">
    <property type="entry name" value="Sporulation related repeat"/>
    <property type="match status" value="1"/>
</dbReference>
<dbReference type="PROSITE" id="PS51257">
    <property type="entry name" value="PROKAR_LIPOPROTEIN"/>
    <property type="match status" value="1"/>
</dbReference>
<comment type="caution">
    <text evidence="9">The sequence shown here is derived from an EMBL/GenBank/DDBJ whole genome shotgun (WGS) entry which is preliminary data.</text>
</comment>
<dbReference type="GO" id="GO:0009279">
    <property type="term" value="C:cell outer membrane"/>
    <property type="evidence" value="ECO:0007669"/>
    <property type="project" value="TreeGrafter"/>
</dbReference>
<dbReference type="PANTHER" id="PTHR34183">
    <property type="entry name" value="ENDOLYTIC PEPTIDOGLYCAN TRANSGLYCOSYLASE RLPA"/>
    <property type="match status" value="1"/>
</dbReference>
<dbReference type="Gene3D" id="2.40.40.10">
    <property type="entry name" value="RlpA-like domain"/>
    <property type="match status" value="1"/>
</dbReference>
<dbReference type="EMBL" id="RAQO01000013">
    <property type="protein sequence ID" value="RKF12828.1"/>
    <property type="molecule type" value="Genomic_DNA"/>
</dbReference>
<evidence type="ECO:0000313" key="9">
    <source>
        <dbReference type="EMBL" id="RKF12828.1"/>
    </source>
</evidence>
<keyword evidence="4" id="KW-0472">Membrane</keyword>
<dbReference type="InterPro" id="IPR007730">
    <property type="entry name" value="SPOR-like_dom"/>
</dbReference>
<keyword evidence="1 7" id="KW-0732">Signal</keyword>
<evidence type="ECO:0000256" key="2">
    <source>
        <dbReference type="ARBA" id="ARBA00023239"/>
    </source>
</evidence>
<evidence type="ECO:0000313" key="10">
    <source>
        <dbReference type="Proteomes" id="UP000286482"/>
    </source>
</evidence>
<dbReference type="InterPro" id="IPR036680">
    <property type="entry name" value="SPOR-like_sf"/>
</dbReference>
<dbReference type="CDD" id="cd22268">
    <property type="entry name" value="DPBB_RlpA-like"/>
    <property type="match status" value="1"/>
</dbReference>
<dbReference type="Pfam" id="PF03330">
    <property type="entry name" value="DPBB_1"/>
    <property type="match status" value="1"/>
</dbReference>
<dbReference type="PROSITE" id="PS51724">
    <property type="entry name" value="SPOR"/>
    <property type="match status" value="1"/>
</dbReference>